<dbReference type="SUPFAM" id="SSF81383">
    <property type="entry name" value="F-box domain"/>
    <property type="match status" value="1"/>
</dbReference>
<organism evidence="2 3">
    <name type="scientific">Hohenbuehelia grisea</name>
    <dbReference type="NCBI Taxonomy" id="104357"/>
    <lineage>
        <taxon>Eukaryota</taxon>
        <taxon>Fungi</taxon>
        <taxon>Dikarya</taxon>
        <taxon>Basidiomycota</taxon>
        <taxon>Agaricomycotina</taxon>
        <taxon>Agaricomycetes</taxon>
        <taxon>Agaricomycetidae</taxon>
        <taxon>Agaricales</taxon>
        <taxon>Pleurotineae</taxon>
        <taxon>Pleurotaceae</taxon>
        <taxon>Hohenbuehelia</taxon>
    </lineage>
</organism>
<dbReference type="Gene3D" id="1.20.1280.50">
    <property type="match status" value="1"/>
</dbReference>
<evidence type="ECO:0000259" key="1">
    <source>
        <dbReference type="PROSITE" id="PS50181"/>
    </source>
</evidence>
<evidence type="ECO:0000313" key="2">
    <source>
        <dbReference type="EMBL" id="KAL0950354.1"/>
    </source>
</evidence>
<evidence type="ECO:0000313" key="3">
    <source>
        <dbReference type="Proteomes" id="UP001556367"/>
    </source>
</evidence>
<sequence length="506" mass="57592">MGAATSRSFASYPTELVVYVLTLLDAEDLLDCRLICKRFQELIDFEVKLQYKIALFEACQEDCPSSSLGTSAKLETLRAHQKAWSTLDWSDSREFERADDEGRLRLSGNLLTNINDAGTHIRFRQLPSAIRGIPWKEWTLTDFGLQDFEYFVNASQDLLVLMERPTEGRTHRIYLRKASDGLDHPSATLTTLVHTTTGFYTDPIQNWDYIPSMEGPILGIKIEGDLEIEFVFWNWHTGEKKLHKEMGGFVRHLILDEQHVMFAWFTLGDSGCYLNIHELSATNLDNVESHASDVDSYYRCALEFPETHDLTRLTNIDFAHSTDSSMAYHSDTGVMVHPPFSANHGHDSIVLDLDRERGNLALVIPCTTFYKALDAVRASSRSRLDIPWEQWGPRGAFYSKPPAQWTSICTFGTRCLWLDCDTGTIELVDFNPYAARRSQHTQPSDREAAARDAMFFHDMVAESIPNRAHHRLISSPDRMDWGGTGVLMGEDSIVILDNDTFRLLTF</sequence>
<dbReference type="InterPro" id="IPR036047">
    <property type="entry name" value="F-box-like_dom_sf"/>
</dbReference>
<gene>
    <name evidence="2" type="ORF">HGRIS_010322</name>
</gene>
<feature type="domain" description="F-box" evidence="1">
    <location>
        <begin position="6"/>
        <end position="54"/>
    </location>
</feature>
<dbReference type="PROSITE" id="PS50181">
    <property type="entry name" value="FBOX"/>
    <property type="match status" value="1"/>
</dbReference>
<proteinExistence type="predicted"/>
<comment type="caution">
    <text evidence="2">The sequence shown here is derived from an EMBL/GenBank/DDBJ whole genome shotgun (WGS) entry which is preliminary data.</text>
</comment>
<dbReference type="EMBL" id="JASNQZ010000012">
    <property type="protein sequence ID" value="KAL0950354.1"/>
    <property type="molecule type" value="Genomic_DNA"/>
</dbReference>
<reference evidence="3" key="1">
    <citation type="submission" date="2024-06" db="EMBL/GenBank/DDBJ databases">
        <title>Multi-omics analyses provide insights into the biosynthesis of the anticancer antibiotic pleurotin in Hohenbuehelia grisea.</title>
        <authorList>
            <person name="Weaver J.A."/>
            <person name="Alberti F."/>
        </authorList>
    </citation>
    <scope>NUCLEOTIDE SEQUENCE [LARGE SCALE GENOMIC DNA]</scope>
    <source>
        <strain evidence="3">T-177</strain>
    </source>
</reference>
<protein>
    <recommendedName>
        <fullName evidence="1">F-box domain-containing protein</fullName>
    </recommendedName>
</protein>
<keyword evidence="3" id="KW-1185">Reference proteome</keyword>
<name>A0ABR3J3Y8_9AGAR</name>
<dbReference type="Proteomes" id="UP001556367">
    <property type="component" value="Unassembled WGS sequence"/>
</dbReference>
<dbReference type="InterPro" id="IPR001810">
    <property type="entry name" value="F-box_dom"/>
</dbReference>
<dbReference type="Pfam" id="PF12937">
    <property type="entry name" value="F-box-like"/>
    <property type="match status" value="1"/>
</dbReference>
<accession>A0ABR3J3Y8</accession>